<dbReference type="InterPro" id="IPR006379">
    <property type="entry name" value="HAD-SF_hydro_IIB"/>
</dbReference>
<dbReference type="PROSITE" id="PS50076">
    <property type="entry name" value="DNAJ_2"/>
    <property type="match status" value="1"/>
</dbReference>
<feature type="domain" description="J" evidence="11">
    <location>
        <begin position="66"/>
        <end position="130"/>
    </location>
</feature>
<sequence length="1090" mass="123345">MDCNKDEALRAKKIAERKVTERDYTGAKKFAMKAQNLYPELEGIRQLLTTIDLYISVEKKINGEVDWYAVLGISPWVDDETARTQYQKLVMALHPDNNQAVGADGAFKLVSEAWSLLSDEAKRIAYNEKLNPRIQSKHPVQSRFSNHTSTANVTSLARSHDNTPRTSPASAPSPSTQNPATFWTICNKCNTQFEYLRIYVNHNLLCPNCRQAFLAVERPPPSNALKSSKSTHHATNSNLHNSSNDKNPRWGPFFRKSGGNSKNASPSNVTQAAASVVQQAHEKYKREREEVQVALKKRRIIDNRMNGYGGDMATRNGVSLGSISDYRKGSFEAEGTHGFFGIYNKPNSRRELSLLETRNMLMSKARVEIRKILENLRLETNAKTNTEKMKMKDKESKKQKNMNNGDLRDLGEHDGSNVKIQNKVSLPGYSGGDSDKNVPAVSITVPDSDFHNFDLDRTEGSFGGDQVWAAYDDDDGMPRFYARIHKVISLKPFRMQISWLNSRSNSELGPLHWIDSGFTKTCGDFRAGKHEISETLNSFSHKVKWIKGKRGVVRIFPSKGDIWALYRNWSPDWNEHTPDEVIHKYDMVEVLDDYSVEQGVSVTTLVKVDGFRTVFRKHMDPKEVHRIPRGEMFRFSHQVPSHLLTGQEAQNAPAGCWDLDPAATLLELIQVSTEANETPAVDKDVKLEEEMLRFSHQVLRYITNTTVTMISEFQMNMKKKLNKALGFQKSHSTKQRVNKIISSKTKNNDENVGHDLSMIIARTRSNPSLELTTNNIIIDAASTSSDDSIYNSWVVEHPSALDSFDRMIKAAKGKKIAVFLDYDGTLSPIVDDPSRAFMSDEMRAAVREVAKYFPTAIISGRGREKVKEFVQLGNVYYAGSHGMDIMAPPRPVKACDGKYHTVVAGKKGSEVLFQPAKKYLPAIQEMITELEEETRKIHGASVEDNRFCVSVHFRQVREEDYNILQEKVKSVVKNYPEFHWSEGKMVMEIRPSIEWDKGHALEYLLDTLGMSNSNDVLPLYIGDDRTDEDAFKVIERRGQGFPIIVSSIPRETRASYSLHDPSEVLNFLLRLAKWSKSSSSSRPLAQIWGI</sequence>
<evidence type="ECO:0000256" key="1">
    <source>
        <dbReference type="ARBA" id="ARBA00000500"/>
    </source>
</evidence>
<comment type="pathway">
    <text evidence="3">Glycan biosynthesis; trehalose biosynthesis.</text>
</comment>
<dbReference type="NCBIfam" id="TIGR01484">
    <property type="entry name" value="HAD-SF-IIB"/>
    <property type="match status" value="1"/>
</dbReference>
<dbReference type="InterPro" id="IPR036869">
    <property type="entry name" value="J_dom_sf"/>
</dbReference>
<dbReference type="PANTHER" id="PTHR44137:SF32">
    <property type="entry name" value="DNAJ HEAT SHOCK AMINO-TERMINAL DOMAIN PROTEIN"/>
    <property type="match status" value="1"/>
</dbReference>
<dbReference type="Pfam" id="PF02358">
    <property type="entry name" value="Trehalose_PPase"/>
    <property type="match status" value="1"/>
</dbReference>
<dbReference type="NCBIfam" id="TIGR00685">
    <property type="entry name" value="T6PP"/>
    <property type="match status" value="1"/>
</dbReference>
<dbReference type="CDD" id="cd06257">
    <property type="entry name" value="DnaJ"/>
    <property type="match status" value="1"/>
</dbReference>
<evidence type="ECO:0000256" key="4">
    <source>
        <dbReference type="ARBA" id="ARBA00008770"/>
    </source>
</evidence>
<comment type="catalytic activity">
    <reaction evidence="1">
        <text>alpha,alpha-trehalose 6-phosphate + H2O = alpha,alpha-trehalose + phosphate</text>
        <dbReference type="Rhea" id="RHEA:23420"/>
        <dbReference type="ChEBI" id="CHEBI:15377"/>
        <dbReference type="ChEBI" id="CHEBI:16551"/>
        <dbReference type="ChEBI" id="CHEBI:43474"/>
        <dbReference type="ChEBI" id="CHEBI:58429"/>
        <dbReference type="EC" id="3.1.3.12"/>
    </reaction>
</comment>
<organism evidence="12 13">
    <name type="scientific">Acer negundo</name>
    <name type="common">Box elder</name>
    <dbReference type="NCBI Taxonomy" id="4023"/>
    <lineage>
        <taxon>Eukaryota</taxon>
        <taxon>Viridiplantae</taxon>
        <taxon>Streptophyta</taxon>
        <taxon>Embryophyta</taxon>
        <taxon>Tracheophyta</taxon>
        <taxon>Spermatophyta</taxon>
        <taxon>Magnoliopsida</taxon>
        <taxon>eudicotyledons</taxon>
        <taxon>Gunneridae</taxon>
        <taxon>Pentapetalae</taxon>
        <taxon>rosids</taxon>
        <taxon>malvids</taxon>
        <taxon>Sapindales</taxon>
        <taxon>Sapindaceae</taxon>
        <taxon>Hippocastanoideae</taxon>
        <taxon>Acereae</taxon>
        <taxon>Acer</taxon>
    </lineage>
</organism>
<reference evidence="12" key="2">
    <citation type="submission" date="2023-02" db="EMBL/GenBank/DDBJ databases">
        <authorList>
            <person name="Swenson N.G."/>
            <person name="Wegrzyn J.L."/>
            <person name="Mcevoy S.L."/>
        </authorList>
    </citation>
    <scope>NUCLEOTIDE SEQUENCE</scope>
    <source>
        <strain evidence="12">91603</strain>
        <tissue evidence="12">Leaf</tissue>
    </source>
</reference>
<dbReference type="GO" id="GO:0004805">
    <property type="term" value="F:trehalose-phosphatase activity"/>
    <property type="evidence" value="ECO:0007669"/>
    <property type="project" value="UniProtKB-EC"/>
</dbReference>
<dbReference type="SUPFAM" id="SSF46565">
    <property type="entry name" value="Chaperone J-domain"/>
    <property type="match status" value="1"/>
</dbReference>
<dbReference type="Gene3D" id="3.40.50.1000">
    <property type="entry name" value="HAD superfamily/HAD-like"/>
    <property type="match status" value="2"/>
</dbReference>
<dbReference type="FunFam" id="3.30.70.1020:FF:000004">
    <property type="entry name" value="Trehalose 6-phosphate phosphatase"/>
    <property type="match status" value="1"/>
</dbReference>
<name>A0AAD5NJQ4_ACENE</name>
<keyword evidence="13" id="KW-1185">Reference proteome</keyword>
<feature type="compositionally biased region" description="Polar residues" evidence="10">
    <location>
        <begin position="258"/>
        <end position="268"/>
    </location>
</feature>
<accession>A0AAD5NJQ4</accession>
<keyword evidence="7" id="KW-0346">Stress response</keyword>
<evidence type="ECO:0000313" key="13">
    <source>
        <dbReference type="Proteomes" id="UP001064489"/>
    </source>
</evidence>
<feature type="region of interest" description="Disordered" evidence="10">
    <location>
        <begin position="220"/>
        <end position="289"/>
    </location>
</feature>
<dbReference type="AlphaFoldDB" id="A0AAD5NJQ4"/>
<comment type="function">
    <text evidence="8">Removes the phosphate from trehalose 6-phosphate to produce free trehalose. Trehalose accumulation in plant may improve abiotic stress tolerance.</text>
</comment>
<dbReference type="Proteomes" id="UP001064489">
    <property type="component" value="Chromosome 2"/>
</dbReference>
<dbReference type="GO" id="GO:0005992">
    <property type="term" value="P:trehalose biosynthetic process"/>
    <property type="evidence" value="ECO:0007669"/>
    <property type="project" value="InterPro"/>
</dbReference>
<evidence type="ECO:0000256" key="2">
    <source>
        <dbReference type="ARBA" id="ARBA00001968"/>
    </source>
</evidence>
<evidence type="ECO:0000259" key="11">
    <source>
        <dbReference type="PROSITE" id="PS50076"/>
    </source>
</evidence>
<evidence type="ECO:0000256" key="6">
    <source>
        <dbReference type="ARBA" id="ARBA00022801"/>
    </source>
</evidence>
<dbReference type="PRINTS" id="PR00625">
    <property type="entry name" value="JDOMAIN"/>
</dbReference>
<dbReference type="Pfam" id="PF23551">
    <property type="entry name" value="Zn_ribbon_20"/>
    <property type="match status" value="1"/>
</dbReference>
<dbReference type="InterPro" id="IPR024593">
    <property type="entry name" value="DUF3444"/>
</dbReference>
<dbReference type="SUPFAM" id="SSF56784">
    <property type="entry name" value="HAD-like"/>
    <property type="match status" value="1"/>
</dbReference>
<keyword evidence="6" id="KW-0378">Hydrolase</keyword>
<dbReference type="Gene3D" id="1.10.287.110">
    <property type="entry name" value="DnaJ domain"/>
    <property type="match status" value="1"/>
</dbReference>
<dbReference type="InterPro" id="IPR001623">
    <property type="entry name" value="DnaJ_domain"/>
</dbReference>
<evidence type="ECO:0000313" key="12">
    <source>
        <dbReference type="EMBL" id="KAI9161338.1"/>
    </source>
</evidence>
<feature type="compositionally biased region" description="Polar residues" evidence="10">
    <location>
        <begin position="138"/>
        <end position="157"/>
    </location>
</feature>
<comment type="caution">
    <text evidence="12">The sequence shown here is derived from an EMBL/GenBank/DDBJ whole genome shotgun (WGS) entry which is preliminary data.</text>
</comment>
<evidence type="ECO:0000256" key="8">
    <source>
        <dbReference type="ARBA" id="ARBA00025274"/>
    </source>
</evidence>
<evidence type="ECO:0000256" key="5">
    <source>
        <dbReference type="ARBA" id="ARBA00013086"/>
    </source>
</evidence>
<comment type="cofactor">
    <cofactor evidence="2">
        <name>a divalent metal cation</name>
        <dbReference type="ChEBI" id="CHEBI:60240"/>
    </cofactor>
</comment>
<dbReference type="EC" id="3.1.3.12" evidence="5"/>
<feature type="compositionally biased region" description="Polar residues" evidence="10">
    <location>
        <begin position="224"/>
        <end position="245"/>
    </location>
</feature>
<feature type="compositionally biased region" description="Basic and acidic residues" evidence="10">
    <location>
        <begin position="385"/>
        <end position="398"/>
    </location>
</feature>
<feature type="compositionally biased region" description="Basic and acidic residues" evidence="10">
    <location>
        <begin position="280"/>
        <end position="289"/>
    </location>
</feature>
<dbReference type="EMBL" id="JAJSOW010000106">
    <property type="protein sequence ID" value="KAI9161338.1"/>
    <property type="molecule type" value="Genomic_DNA"/>
</dbReference>
<evidence type="ECO:0000256" key="7">
    <source>
        <dbReference type="ARBA" id="ARBA00023016"/>
    </source>
</evidence>
<dbReference type="Pfam" id="PF00226">
    <property type="entry name" value="DnaJ"/>
    <property type="match status" value="1"/>
</dbReference>
<evidence type="ECO:0000256" key="9">
    <source>
        <dbReference type="ARBA" id="ARBA00030356"/>
    </source>
</evidence>
<dbReference type="InterPro" id="IPR036412">
    <property type="entry name" value="HAD-like_sf"/>
</dbReference>
<dbReference type="SMART" id="SM00271">
    <property type="entry name" value="DnaJ"/>
    <property type="match status" value="1"/>
</dbReference>
<dbReference type="Pfam" id="PF11926">
    <property type="entry name" value="DUF3444"/>
    <property type="match status" value="1"/>
</dbReference>
<comment type="similarity">
    <text evidence="4">Belongs to the trehalose phosphatase family.</text>
</comment>
<dbReference type="CDD" id="cd01627">
    <property type="entry name" value="HAD_TPP"/>
    <property type="match status" value="1"/>
</dbReference>
<reference evidence="12" key="1">
    <citation type="journal article" date="2022" name="Plant J.">
        <title>Strategies of tolerance reflected in two North American maple genomes.</title>
        <authorList>
            <person name="McEvoy S.L."/>
            <person name="Sezen U.U."/>
            <person name="Trouern-Trend A."/>
            <person name="McMahon S.M."/>
            <person name="Schaberg P.G."/>
            <person name="Yang J."/>
            <person name="Wegrzyn J.L."/>
            <person name="Swenson N.G."/>
        </authorList>
    </citation>
    <scope>NUCLEOTIDE SEQUENCE</scope>
    <source>
        <strain evidence="12">91603</strain>
    </source>
</reference>
<proteinExistence type="inferred from homology"/>
<dbReference type="InterPro" id="IPR018253">
    <property type="entry name" value="DnaJ_domain_CS"/>
</dbReference>
<feature type="compositionally biased region" description="Low complexity" evidence="10">
    <location>
        <begin position="269"/>
        <end position="279"/>
    </location>
</feature>
<feature type="region of interest" description="Disordered" evidence="10">
    <location>
        <begin position="383"/>
        <end position="435"/>
    </location>
</feature>
<dbReference type="FunFam" id="3.40.50.1000:FF:000175">
    <property type="entry name" value="Trehalose 6-phosphate phosphatase"/>
    <property type="match status" value="1"/>
</dbReference>
<feature type="compositionally biased region" description="Low complexity" evidence="10">
    <location>
        <begin position="164"/>
        <end position="177"/>
    </location>
</feature>
<dbReference type="PANTHER" id="PTHR44137">
    <property type="entry name" value="BNAC03G44070D PROTEIN"/>
    <property type="match status" value="1"/>
</dbReference>
<dbReference type="InterPro" id="IPR056988">
    <property type="entry name" value="Zn_ribbon_pln"/>
</dbReference>
<dbReference type="InterPro" id="IPR023214">
    <property type="entry name" value="HAD_sf"/>
</dbReference>
<evidence type="ECO:0000256" key="10">
    <source>
        <dbReference type="SAM" id="MobiDB-lite"/>
    </source>
</evidence>
<dbReference type="InterPro" id="IPR003337">
    <property type="entry name" value="Trehalose_PPase"/>
</dbReference>
<feature type="region of interest" description="Disordered" evidence="10">
    <location>
        <begin position="135"/>
        <end position="177"/>
    </location>
</feature>
<evidence type="ECO:0000256" key="3">
    <source>
        <dbReference type="ARBA" id="ARBA00005199"/>
    </source>
</evidence>
<feature type="compositionally biased region" description="Basic and acidic residues" evidence="10">
    <location>
        <begin position="406"/>
        <end position="416"/>
    </location>
</feature>
<gene>
    <name evidence="12" type="ORF">LWI28_016511</name>
</gene>
<dbReference type="PROSITE" id="PS00636">
    <property type="entry name" value="DNAJ_1"/>
    <property type="match status" value="1"/>
</dbReference>
<protein>
    <recommendedName>
        <fullName evidence="5">trehalose-phosphatase</fullName>
        <ecNumber evidence="5">3.1.3.12</ecNumber>
    </recommendedName>
    <alternativeName>
        <fullName evidence="9">Trehalose 6-phosphate phosphatase</fullName>
    </alternativeName>
</protein>